<dbReference type="SMART" id="SM00116">
    <property type="entry name" value="CBS"/>
    <property type="match status" value="2"/>
</dbReference>
<dbReference type="EMBL" id="CP025704">
    <property type="protein sequence ID" value="AUN97008.1"/>
    <property type="molecule type" value="Genomic_DNA"/>
</dbReference>
<evidence type="ECO:0000256" key="2">
    <source>
        <dbReference type="PROSITE-ProRule" id="PRU00703"/>
    </source>
</evidence>
<sequence>MFQIILIAKLNHRGPSHEVRLSLSRRDTMNAESIMSKDLITINNDVPIIDAYRLMKEKDIRHLPVVDHNQRIIGILSDRDVQKAMVAKKLDEYYCETPTDNKVSSFMNSPVYMVNEKTDLKAVAKIMIREKISSLIVENDEHDITGIVTTTDMLAYILQTLEKMDHNPNWTQWTMSYYLNSHKK</sequence>
<evidence type="ECO:0000256" key="1">
    <source>
        <dbReference type="ARBA" id="ARBA00023122"/>
    </source>
</evidence>
<dbReference type="PANTHER" id="PTHR43080:SF2">
    <property type="entry name" value="CBS DOMAIN-CONTAINING PROTEIN"/>
    <property type="match status" value="1"/>
</dbReference>
<dbReference type="InterPro" id="IPR051257">
    <property type="entry name" value="Diverse_CBS-Domain"/>
</dbReference>
<name>A0A2K9NNC9_BACTC</name>
<dbReference type="InterPro" id="IPR046342">
    <property type="entry name" value="CBS_dom_sf"/>
</dbReference>
<dbReference type="SUPFAM" id="SSF54631">
    <property type="entry name" value="CBS-domain pair"/>
    <property type="match status" value="1"/>
</dbReference>
<dbReference type="PANTHER" id="PTHR43080">
    <property type="entry name" value="CBS DOMAIN-CONTAINING PROTEIN CBSX3, MITOCHONDRIAL"/>
    <property type="match status" value="1"/>
</dbReference>
<organism evidence="4 5">
    <name type="scientific">Bacteriovorax stolpii</name>
    <name type="common">Bdellovibrio stolpii</name>
    <dbReference type="NCBI Taxonomy" id="960"/>
    <lineage>
        <taxon>Bacteria</taxon>
        <taxon>Pseudomonadati</taxon>
        <taxon>Bdellovibrionota</taxon>
        <taxon>Bacteriovoracia</taxon>
        <taxon>Bacteriovoracales</taxon>
        <taxon>Bacteriovoracaceae</taxon>
        <taxon>Bacteriovorax</taxon>
    </lineage>
</organism>
<dbReference type="Proteomes" id="UP000235584">
    <property type="component" value="Chromosome"/>
</dbReference>
<dbReference type="Pfam" id="PF00571">
    <property type="entry name" value="CBS"/>
    <property type="match status" value="2"/>
</dbReference>
<accession>A0A2K9NNC9</accession>
<feature type="domain" description="CBS" evidence="3">
    <location>
        <begin position="107"/>
        <end position="163"/>
    </location>
</feature>
<evidence type="ECO:0000313" key="5">
    <source>
        <dbReference type="Proteomes" id="UP000235584"/>
    </source>
</evidence>
<reference evidence="4 5" key="1">
    <citation type="submission" date="2018-01" db="EMBL/GenBank/DDBJ databases">
        <title>Complete genome sequence of Bacteriovorax stolpii DSM12778.</title>
        <authorList>
            <person name="Tang B."/>
            <person name="Chang J."/>
        </authorList>
    </citation>
    <scope>NUCLEOTIDE SEQUENCE [LARGE SCALE GENOMIC DNA]</scope>
    <source>
        <strain evidence="4 5">DSM 12778</strain>
    </source>
</reference>
<keyword evidence="1 2" id="KW-0129">CBS domain</keyword>
<dbReference type="Gene3D" id="3.10.580.10">
    <property type="entry name" value="CBS-domain"/>
    <property type="match status" value="1"/>
</dbReference>
<evidence type="ECO:0000259" key="3">
    <source>
        <dbReference type="PROSITE" id="PS51371"/>
    </source>
</evidence>
<feature type="domain" description="CBS" evidence="3">
    <location>
        <begin position="35"/>
        <end position="92"/>
    </location>
</feature>
<dbReference type="AlphaFoldDB" id="A0A2K9NNC9"/>
<gene>
    <name evidence="4" type="ORF">C0V70_02580</name>
</gene>
<dbReference type="KEGG" id="bsto:C0V70_02580"/>
<dbReference type="PROSITE" id="PS51371">
    <property type="entry name" value="CBS"/>
    <property type="match status" value="2"/>
</dbReference>
<dbReference type="InterPro" id="IPR000644">
    <property type="entry name" value="CBS_dom"/>
</dbReference>
<evidence type="ECO:0000313" key="4">
    <source>
        <dbReference type="EMBL" id="AUN97008.1"/>
    </source>
</evidence>
<keyword evidence="5" id="KW-1185">Reference proteome</keyword>
<protein>
    <recommendedName>
        <fullName evidence="3">CBS domain-containing protein</fullName>
    </recommendedName>
</protein>
<proteinExistence type="predicted"/>